<evidence type="ECO:0000313" key="5">
    <source>
        <dbReference type="Proteomes" id="UP000326458"/>
    </source>
</evidence>
<dbReference type="PANTHER" id="PTHR16222:SF23">
    <property type="entry name" value="INACTIVE ADP-RIBOSYLTRANSFERASE ARH2"/>
    <property type="match status" value="1"/>
</dbReference>
<dbReference type="AlphaFoldDB" id="A0A5N3UX10"/>
<dbReference type="Proteomes" id="UP000326458">
    <property type="component" value="Unassembled WGS sequence"/>
</dbReference>
<dbReference type="GO" id="GO:0016799">
    <property type="term" value="F:hydrolase activity, hydrolyzing N-glycosyl compounds"/>
    <property type="evidence" value="ECO:0007669"/>
    <property type="project" value="UniProtKB-ARBA"/>
</dbReference>
<gene>
    <name evidence="4" type="ORF">FD754_018312</name>
</gene>
<dbReference type="SUPFAM" id="SSF101478">
    <property type="entry name" value="ADP-ribosylglycohydrolase"/>
    <property type="match status" value="1"/>
</dbReference>
<dbReference type="InterPro" id="IPR050792">
    <property type="entry name" value="ADP-ribosylglycohydrolase"/>
</dbReference>
<name>A0A5N3UX10_MUNMU</name>
<dbReference type="PANTHER" id="PTHR16222">
    <property type="entry name" value="ADP-RIBOSYLGLYCOHYDROLASE"/>
    <property type="match status" value="1"/>
</dbReference>
<keyword evidence="2" id="KW-0479">Metal-binding</keyword>
<comment type="cofactor">
    <cofactor evidence="2">
        <name>Mg(2+)</name>
        <dbReference type="ChEBI" id="CHEBI:18420"/>
    </cofactor>
    <text evidence="2">Binds 2 magnesium ions per subunit.</text>
</comment>
<proteinExistence type="inferred from homology"/>
<dbReference type="InterPro" id="IPR036705">
    <property type="entry name" value="Ribosyl_crysJ1_sf"/>
</dbReference>
<accession>A0A5N3UX10</accession>
<dbReference type="Gene3D" id="1.10.4080.10">
    <property type="entry name" value="ADP-ribosylation/Crystallin J1"/>
    <property type="match status" value="1"/>
</dbReference>
<sequence length="266" mass="28665">MEKFQAAMLLGAVGDALGFGHASRESSGSGTRVQEELGKGGGLDHLVLSPETWPVSGNTIMHMSTAGALVTDFWCLDDLYREMVRRYVDVLEKLPEQRADPATLEGCSQLKPDNYLLAWHTPFNEKGSGFGAATKAMCVGMRYWQPERLETLVEVSVECGRMTHNHPTGDAAAAGGLGATGIRARECRPRGRRGPSWPPSRVWPRRAGLGVTGSHARERQPRQAGVHPCLWVHPDLSPERGPGRQGSILASVPTVALRGPGGRGSI</sequence>
<feature type="region of interest" description="Disordered" evidence="3">
    <location>
        <begin position="187"/>
        <end position="223"/>
    </location>
</feature>
<dbReference type="Pfam" id="PF03747">
    <property type="entry name" value="ADP_ribosyl_GH"/>
    <property type="match status" value="1"/>
</dbReference>
<keyword evidence="5" id="KW-1185">Reference proteome</keyword>
<feature type="binding site" evidence="2">
    <location>
        <position position="56"/>
    </location>
    <ligand>
        <name>Mg(2+)</name>
        <dbReference type="ChEBI" id="CHEBI:18420"/>
        <label>1</label>
    </ligand>
</feature>
<feature type="non-terminal residue" evidence="4">
    <location>
        <position position="266"/>
    </location>
</feature>
<dbReference type="GO" id="GO:0046872">
    <property type="term" value="F:metal ion binding"/>
    <property type="evidence" value="ECO:0007669"/>
    <property type="project" value="UniProtKB-KW"/>
</dbReference>
<comment type="caution">
    <text evidence="4">The sequence shown here is derived from an EMBL/GenBank/DDBJ whole genome shotgun (WGS) entry which is preliminary data.</text>
</comment>
<evidence type="ECO:0000313" key="4">
    <source>
        <dbReference type="EMBL" id="KAB0341386.1"/>
    </source>
</evidence>
<dbReference type="EMBL" id="VCEA01000003">
    <property type="protein sequence ID" value="KAB0341386.1"/>
    <property type="molecule type" value="Genomic_DNA"/>
</dbReference>
<evidence type="ECO:0000256" key="2">
    <source>
        <dbReference type="PIRSR" id="PIRSR605502-1"/>
    </source>
</evidence>
<reference evidence="4 5" key="1">
    <citation type="submission" date="2019-06" db="EMBL/GenBank/DDBJ databases">
        <title>Discovery of a novel chromosome fission-fusion reversal in muntjac.</title>
        <authorList>
            <person name="Mudd A.B."/>
            <person name="Bredeson J.V."/>
            <person name="Baum R."/>
            <person name="Hockemeyer D."/>
            <person name="Rokhsar D.S."/>
        </authorList>
    </citation>
    <scope>NUCLEOTIDE SEQUENCE [LARGE SCALE GENOMIC DNA]</scope>
    <source>
        <strain evidence="4">UTSW_UCB_Mm</strain>
        <tissue evidence="4">Fibroblast cell line</tissue>
    </source>
</reference>
<protein>
    <recommendedName>
        <fullName evidence="6">ADP-ribosylhydrolase like 1</fullName>
    </recommendedName>
</protein>
<evidence type="ECO:0000256" key="1">
    <source>
        <dbReference type="ARBA" id="ARBA00010702"/>
    </source>
</evidence>
<evidence type="ECO:0008006" key="6">
    <source>
        <dbReference type="Google" id="ProtNLM"/>
    </source>
</evidence>
<dbReference type="InterPro" id="IPR005502">
    <property type="entry name" value="Ribosyl_crysJ1"/>
</dbReference>
<comment type="similarity">
    <text evidence="1">Belongs to the ADP-ribosylglycohydrolase family.</text>
</comment>
<keyword evidence="2" id="KW-0460">Magnesium</keyword>
<organism evidence="4 5">
    <name type="scientific">Muntiacus muntjak</name>
    <name type="common">Barking deer</name>
    <name type="synonym">Indian muntjac</name>
    <dbReference type="NCBI Taxonomy" id="9888"/>
    <lineage>
        <taxon>Eukaryota</taxon>
        <taxon>Metazoa</taxon>
        <taxon>Chordata</taxon>
        <taxon>Craniata</taxon>
        <taxon>Vertebrata</taxon>
        <taxon>Euteleostomi</taxon>
        <taxon>Mammalia</taxon>
        <taxon>Eutheria</taxon>
        <taxon>Laurasiatheria</taxon>
        <taxon>Artiodactyla</taxon>
        <taxon>Ruminantia</taxon>
        <taxon>Pecora</taxon>
        <taxon>Cervidae</taxon>
        <taxon>Muntiacinae</taxon>
        <taxon>Muntiacus</taxon>
    </lineage>
</organism>
<evidence type="ECO:0000256" key="3">
    <source>
        <dbReference type="SAM" id="MobiDB-lite"/>
    </source>
</evidence>